<accession>A0ABW4A8U0</accession>
<evidence type="ECO:0000256" key="1">
    <source>
        <dbReference type="SAM" id="MobiDB-lite"/>
    </source>
</evidence>
<sequence length="337" mass="37060">MLLLSAALGLVLLVALVTPGPANRAGRRYPWAGFGAPFAVLAGSLVMPLPIVPLLAGAQPWQWAPAVAAPFAAYAMARRVSPPWWKRWHGWLVGRAALLSFLVAGVELTVVSRAVPATEQAARIWIVSLIATAGYLACWRVADTGYWPVLLIRDAVGLLVVAGAGTWWQRRYDLDGPATTLLIGAVAAVGVSSLLAGLWRLVRWLRHGPPSWPRPPGLATWPPQPGQVWNATVDREDRPVVVWELKRHCAYVLPVDPVEGPREHMRLPLAEWHRVLSDDAWLSLRITAVPYTGFRSVRGRCPDRFWERMGRRTLSGPDAPEAPTLRSAAGFLSRPRR</sequence>
<gene>
    <name evidence="3" type="ORF">ACFQ5G_14855</name>
</gene>
<evidence type="ECO:0000313" key="4">
    <source>
        <dbReference type="Proteomes" id="UP001597183"/>
    </source>
</evidence>
<organism evidence="3 4">
    <name type="scientific">Actinoplanes sichuanensis</name>
    <dbReference type="NCBI Taxonomy" id="512349"/>
    <lineage>
        <taxon>Bacteria</taxon>
        <taxon>Bacillati</taxon>
        <taxon>Actinomycetota</taxon>
        <taxon>Actinomycetes</taxon>
        <taxon>Micromonosporales</taxon>
        <taxon>Micromonosporaceae</taxon>
        <taxon>Actinoplanes</taxon>
    </lineage>
</organism>
<evidence type="ECO:0000313" key="3">
    <source>
        <dbReference type="EMBL" id="MFD1366630.1"/>
    </source>
</evidence>
<proteinExistence type="predicted"/>
<reference evidence="4" key="1">
    <citation type="journal article" date="2019" name="Int. J. Syst. Evol. Microbiol.">
        <title>The Global Catalogue of Microorganisms (GCM) 10K type strain sequencing project: providing services to taxonomists for standard genome sequencing and annotation.</title>
        <authorList>
            <consortium name="The Broad Institute Genomics Platform"/>
            <consortium name="The Broad Institute Genome Sequencing Center for Infectious Disease"/>
            <person name="Wu L."/>
            <person name="Ma J."/>
        </authorList>
    </citation>
    <scope>NUCLEOTIDE SEQUENCE [LARGE SCALE GENOMIC DNA]</scope>
    <source>
        <strain evidence="4">CCM 7526</strain>
    </source>
</reference>
<feature type="transmembrane region" description="Helical" evidence="2">
    <location>
        <begin position="88"/>
        <end position="110"/>
    </location>
</feature>
<keyword evidence="2" id="KW-0472">Membrane</keyword>
<keyword evidence="2" id="KW-0812">Transmembrane</keyword>
<protein>
    <submittedName>
        <fullName evidence="3">Uncharacterized protein</fullName>
    </submittedName>
</protein>
<keyword evidence="4" id="KW-1185">Reference proteome</keyword>
<dbReference type="EMBL" id="JBHTMK010000018">
    <property type="protein sequence ID" value="MFD1366630.1"/>
    <property type="molecule type" value="Genomic_DNA"/>
</dbReference>
<feature type="transmembrane region" description="Helical" evidence="2">
    <location>
        <begin position="122"/>
        <end position="142"/>
    </location>
</feature>
<comment type="caution">
    <text evidence="3">The sequence shown here is derived from an EMBL/GenBank/DDBJ whole genome shotgun (WGS) entry which is preliminary data.</text>
</comment>
<evidence type="ECO:0000256" key="2">
    <source>
        <dbReference type="SAM" id="Phobius"/>
    </source>
</evidence>
<dbReference type="RefSeq" id="WP_317793388.1">
    <property type="nucleotide sequence ID" value="NZ_AP028461.1"/>
</dbReference>
<feature type="transmembrane region" description="Helical" evidence="2">
    <location>
        <begin position="149"/>
        <end position="168"/>
    </location>
</feature>
<feature type="transmembrane region" description="Helical" evidence="2">
    <location>
        <begin position="180"/>
        <end position="202"/>
    </location>
</feature>
<dbReference type="Proteomes" id="UP001597183">
    <property type="component" value="Unassembled WGS sequence"/>
</dbReference>
<name>A0ABW4A8U0_9ACTN</name>
<keyword evidence="2" id="KW-1133">Transmembrane helix</keyword>
<feature type="region of interest" description="Disordered" evidence="1">
    <location>
        <begin position="312"/>
        <end position="337"/>
    </location>
</feature>
<feature type="transmembrane region" description="Helical" evidence="2">
    <location>
        <begin position="34"/>
        <end position="56"/>
    </location>
</feature>